<sequence length="59" mass="6146">MKISLIADQAIGEADTRNDDGLGFDTYSRILADAARNTRGPFTIGVFGSGAPARRASCG</sequence>
<protein>
    <submittedName>
        <fullName evidence="1">Uncharacterized protein</fullName>
    </submittedName>
</protein>
<reference evidence="1 2" key="2">
    <citation type="submission" date="2020-03" db="EMBL/GenBank/DDBJ databases">
        <authorList>
            <person name="Ichikawa N."/>
            <person name="Kimura A."/>
            <person name="Kitahashi Y."/>
            <person name="Uohara A."/>
        </authorList>
    </citation>
    <scope>NUCLEOTIDE SEQUENCE [LARGE SCALE GENOMIC DNA]</scope>
    <source>
        <strain evidence="1 2">NBRC 107702</strain>
    </source>
</reference>
<dbReference type="Proteomes" id="UP000502508">
    <property type="component" value="Chromosome"/>
</dbReference>
<evidence type="ECO:0000313" key="1">
    <source>
        <dbReference type="EMBL" id="BCB77082.1"/>
    </source>
</evidence>
<organism evidence="1 2">
    <name type="scientific">Phytohabitans flavus</name>
    <dbReference type="NCBI Taxonomy" id="1076124"/>
    <lineage>
        <taxon>Bacteria</taxon>
        <taxon>Bacillati</taxon>
        <taxon>Actinomycetota</taxon>
        <taxon>Actinomycetes</taxon>
        <taxon>Micromonosporales</taxon>
        <taxon>Micromonosporaceae</taxon>
    </lineage>
</organism>
<dbReference type="KEGG" id="pfla:Pflav_034920"/>
<accession>A0A6F8XTA4</accession>
<dbReference type="AlphaFoldDB" id="A0A6F8XTA4"/>
<name>A0A6F8XTA4_9ACTN</name>
<dbReference type="RefSeq" id="WP_197938590.1">
    <property type="nucleotide sequence ID" value="NZ_AP022870.1"/>
</dbReference>
<reference evidence="1 2" key="1">
    <citation type="submission" date="2020-03" db="EMBL/GenBank/DDBJ databases">
        <title>Whole genome shotgun sequence of Phytohabitans flavus NBRC 107702.</title>
        <authorList>
            <person name="Komaki H."/>
            <person name="Tamura T."/>
        </authorList>
    </citation>
    <scope>NUCLEOTIDE SEQUENCE [LARGE SCALE GENOMIC DNA]</scope>
    <source>
        <strain evidence="1 2">NBRC 107702</strain>
    </source>
</reference>
<evidence type="ECO:0000313" key="2">
    <source>
        <dbReference type="Proteomes" id="UP000502508"/>
    </source>
</evidence>
<gene>
    <name evidence="1" type="ORF">Pflav_034920</name>
</gene>
<keyword evidence="2" id="KW-1185">Reference proteome</keyword>
<dbReference type="EMBL" id="AP022870">
    <property type="protein sequence ID" value="BCB77082.1"/>
    <property type="molecule type" value="Genomic_DNA"/>
</dbReference>
<proteinExistence type="predicted"/>